<keyword evidence="6" id="KW-0443">Lipid metabolism</keyword>
<keyword evidence="3" id="KW-0378">Hydrolase</keyword>
<evidence type="ECO:0000256" key="7">
    <source>
        <dbReference type="ARBA" id="ARBA00023160"/>
    </source>
</evidence>
<evidence type="ECO:0000256" key="3">
    <source>
        <dbReference type="ARBA" id="ARBA00022801"/>
    </source>
</evidence>
<dbReference type="GO" id="GO:0016297">
    <property type="term" value="F:fatty acyl-[ACP] hydrolase activity"/>
    <property type="evidence" value="ECO:0007669"/>
    <property type="project" value="InterPro"/>
</dbReference>
<dbReference type="InterPro" id="IPR049427">
    <property type="entry name" value="Acyl-ACP_TE_C"/>
</dbReference>
<dbReference type="InterPro" id="IPR029069">
    <property type="entry name" value="HotDog_dom_sf"/>
</dbReference>
<dbReference type="PANTHER" id="PTHR31727:SF6">
    <property type="entry name" value="OLEOYL-ACYL CARRIER PROTEIN THIOESTERASE 1, CHLOROPLASTIC"/>
    <property type="match status" value="1"/>
</dbReference>
<gene>
    <name evidence="10" type="ORF">CSW08_16780</name>
</gene>
<dbReference type="RefSeq" id="WP_106661229.1">
    <property type="nucleotide sequence ID" value="NZ_PJEO01000056.1"/>
</dbReference>
<dbReference type="EMBL" id="PJEO01000056">
    <property type="protein sequence ID" value="PKQ43816.1"/>
    <property type="molecule type" value="Genomic_DNA"/>
</dbReference>
<dbReference type="OrthoDB" id="9801517at2"/>
<evidence type="ECO:0000313" key="10">
    <source>
        <dbReference type="EMBL" id="PKQ43816.1"/>
    </source>
</evidence>
<dbReference type="InterPro" id="IPR045023">
    <property type="entry name" value="FATA/B"/>
</dbReference>
<keyword evidence="4" id="KW-0276">Fatty acid metabolism</keyword>
<keyword evidence="2" id="KW-0444">Lipid biosynthesis</keyword>
<feature type="domain" description="Acyl-ACP thioesterase-like C-terminal" evidence="9">
    <location>
        <begin position="154"/>
        <end position="247"/>
    </location>
</feature>
<sequence length="249" mass="29443">MTFEHYFDKEFELRYLEMNKLGLATPTIILALLEETAADHCYSINHSLFDLNKKNVGWVLVSGILQIDRYPSYKEKITIRTWLSSYSSIKGYRENIIFDKHHNIIGRAKGLWVFFDIEKRKPIPIFNDIKEKWPCYSEESIVKNIKKKIETTYTASHIKKFKVNRFDTDMNKHVNNIRYLQWVIESLPEDIVDNYHLHVLDGRFIAEAQYGDHILSLTKDMKDLSFMHTIKIEGSDIVCGNAKTFWRKN</sequence>
<keyword evidence="5" id="KW-0809">Transit peptide</keyword>
<dbReference type="CDD" id="cd00586">
    <property type="entry name" value="4HBT"/>
    <property type="match status" value="1"/>
</dbReference>
<reference evidence="10 11" key="1">
    <citation type="submission" date="2017-12" db="EMBL/GenBank/DDBJ databases">
        <title>Confluentibacter flavum sp. nov., isolated from the saline lake.</title>
        <authorList>
            <person name="Yu L."/>
        </authorList>
    </citation>
    <scope>NUCLEOTIDE SEQUENCE [LARGE SCALE GENOMIC DNA]</scope>
    <source>
        <strain evidence="10 11">3B</strain>
    </source>
</reference>
<evidence type="ECO:0000313" key="11">
    <source>
        <dbReference type="Proteomes" id="UP000233435"/>
    </source>
</evidence>
<dbReference type="Proteomes" id="UP000233435">
    <property type="component" value="Unassembled WGS sequence"/>
</dbReference>
<keyword evidence="7" id="KW-0275">Fatty acid biosynthesis</keyword>
<comment type="caution">
    <text evidence="10">The sequence shown here is derived from an EMBL/GenBank/DDBJ whole genome shotgun (WGS) entry which is preliminary data.</text>
</comment>
<dbReference type="SUPFAM" id="SSF54637">
    <property type="entry name" value="Thioesterase/thiol ester dehydrase-isomerase"/>
    <property type="match status" value="2"/>
</dbReference>
<evidence type="ECO:0000256" key="6">
    <source>
        <dbReference type="ARBA" id="ARBA00023098"/>
    </source>
</evidence>
<evidence type="ECO:0000256" key="4">
    <source>
        <dbReference type="ARBA" id="ARBA00022832"/>
    </source>
</evidence>
<evidence type="ECO:0000256" key="1">
    <source>
        <dbReference type="ARBA" id="ARBA00006500"/>
    </source>
</evidence>
<evidence type="ECO:0000256" key="5">
    <source>
        <dbReference type="ARBA" id="ARBA00022946"/>
    </source>
</evidence>
<feature type="domain" description="Acyl-ACP thioesterase N-terminal hotdog" evidence="8">
    <location>
        <begin position="6"/>
        <end position="131"/>
    </location>
</feature>
<protein>
    <submittedName>
        <fullName evidence="10">Acyl-ACP thioesterase</fullName>
    </submittedName>
</protein>
<keyword evidence="11" id="KW-1185">Reference proteome</keyword>
<dbReference type="Pfam" id="PF20791">
    <property type="entry name" value="Acyl-ACP_TE_C"/>
    <property type="match status" value="1"/>
</dbReference>
<evidence type="ECO:0000259" key="8">
    <source>
        <dbReference type="Pfam" id="PF01643"/>
    </source>
</evidence>
<evidence type="ECO:0000256" key="2">
    <source>
        <dbReference type="ARBA" id="ARBA00022516"/>
    </source>
</evidence>
<organism evidence="10 11">
    <name type="scientific">Confluentibacter flavum</name>
    <dbReference type="NCBI Taxonomy" id="1909700"/>
    <lineage>
        <taxon>Bacteria</taxon>
        <taxon>Pseudomonadati</taxon>
        <taxon>Bacteroidota</taxon>
        <taxon>Flavobacteriia</taxon>
        <taxon>Flavobacteriales</taxon>
        <taxon>Flavobacteriaceae</taxon>
        <taxon>Confluentibacter</taxon>
    </lineage>
</organism>
<proteinExistence type="inferred from homology"/>
<dbReference type="Pfam" id="PF01643">
    <property type="entry name" value="Acyl-ACP_TE"/>
    <property type="match status" value="1"/>
</dbReference>
<evidence type="ECO:0000259" key="9">
    <source>
        <dbReference type="Pfam" id="PF20791"/>
    </source>
</evidence>
<accession>A0A2N3HFQ8</accession>
<comment type="similarity">
    <text evidence="1">Belongs to the acyl-ACP thioesterase family.</text>
</comment>
<dbReference type="InterPro" id="IPR002864">
    <property type="entry name" value="Acyl-ACP_thioesterase_NHD"/>
</dbReference>
<dbReference type="GO" id="GO:0000036">
    <property type="term" value="F:acyl carrier activity"/>
    <property type="evidence" value="ECO:0007669"/>
    <property type="project" value="TreeGrafter"/>
</dbReference>
<dbReference type="Gene3D" id="3.10.129.10">
    <property type="entry name" value="Hotdog Thioesterase"/>
    <property type="match status" value="1"/>
</dbReference>
<dbReference type="PANTHER" id="PTHR31727">
    <property type="entry name" value="OLEOYL-ACYL CARRIER PROTEIN THIOESTERASE 1, CHLOROPLASTIC"/>
    <property type="match status" value="1"/>
</dbReference>
<dbReference type="AlphaFoldDB" id="A0A2N3HFQ8"/>
<name>A0A2N3HFQ8_9FLAO</name>